<evidence type="ECO:0000256" key="2">
    <source>
        <dbReference type="ARBA" id="ARBA00010565"/>
    </source>
</evidence>
<feature type="region of interest" description="Disordered" evidence="8">
    <location>
        <begin position="245"/>
        <end position="268"/>
    </location>
</feature>
<keyword evidence="7" id="KW-0539">Nucleus</keyword>
<dbReference type="GO" id="GO:0000811">
    <property type="term" value="C:GINS complex"/>
    <property type="evidence" value="ECO:0007669"/>
    <property type="project" value="TreeGrafter"/>
</dbReference>
<feature type="compositionally biased region" description="Acidic residues" evidence="8">
    <location>
        <begin position="252"/>
        <end position="261"/>
    </location>
</feature>
<dbReference type="Proteomes" id="UP000077154">
    <property type="component" value="Unassembled WGS sequence"/>
</dbReference>
<organism evidence="10">
    <name type="scientific">Pseudogymnoascus destructans</name>
    <dbReference type="NCBI Taxonomy" id="655981"/>
    <lineage>
        <taxon>Eukaryota</taxon>
        <taxon>Fungi</taxon>
        <taxon>Dikarya</taxon>
        <taxon>Ascomycota</taxon>
        <taxon>Pezizomycotina</taxon>
        <taxon>Leotiomycetes</taxon>
        <taxon>Thelebolales</taxon>
        <taxon>Thelebolaceae</taxon>
        <taxon>Pseudogymnoascus</taxon>
    </lineage>
</organism>
<protein>
    <recommendedName>
        <fullName evidence="4">DNA replication complex GINS protein PSF2</fullName>
    </recommendedName>
    <alternativeName>
        <fullName evidence="3">DNA replication complex GINS protein psf2</fullName>
    </alternativeName>
</protein>
<dbReference type="OrthoDB" id="1938138at2759"/>
<feature type="domain" description="DNA replication complex GINS protein PSF2 N-terminal" evidence="9">
    <location>
        <begin position="69"/>
        <end position="128"/>
    </location>
</feature>
<feature type="compositionally biased region" description="Pro residues" evidence="8">
    <location>
        <begin position="18"/>
        <end position="29"/>
    </location>
</feature>
<dbReference type="SUPFAM" id="SSF158573">
    <property type="entry name" value="GINS helical bundle-like"/>
    <property type="match status" value="1"/>
</dbReference>
<evidence type="ECO:0000256" key="8">
    <source>
        <dbReference type="SAM" id="MobiDB-lite"/>
    </source>
</evidence>
<accession>A0A176ZZM3</accession>
<sequence>MIPRYTYQTYAAHHHPPTTNPHPQAAPSPPHHHPQARLNAPRDSTTLRHTSHRTRTHHTMALPLPVGLTPAEMAFLCENEPITVIPRQRMRSIELLSGPTPQLNPPRPTTLPLWLALLLHRQNRATLVPPPWLTAAGLETILAAELASSEFCDMLPFHWVEIAQALVSGGCLGGEEAVVGRLVRGVREVRGGKVRGFVVAGEGEDVVGKVGVRGVGSVGAWEVGEVRGVVRGVVWGLARLGGGREAEGRREEEEDEEEEGGIEMGEGF</sequence>
<comment type="subcellular location">
    <subcellularLocation>
        <location evidence="1">Nucleus</location>
    </subcellularLocation>
</comment>
<reference evidence="10" key="1">
    <citation type="submission" date="2016-03" db="EMBL/GenBank/DDBJ databases">
        <title>Updated assembly of Pseudogymnoascus destructans, the fungus causing white-nose syndrome of bats.</title>
        <authorList>
            <person name="Palmer J.M."/>
            <person name="Drees K.P."/>
            <person name="Foster J.T."/>
            <person name="Lindner D.L."/>
        </authorList>
    </citation>
    <scope>NUCLEOTIDE SEQUENCE [LARGE SCALE GENOMIC DNA]</scope>
    <source>
        <strain evidence="10">20631-21</strain>
    </source>
</reference>
<dbReference type="GO" id="GO:0006260">
    <property type="term" value="P:DNA replication"/>
    <property type="evidence" value="ECO:0007669"/>
    <property type="project" value="UniProtKB-KW"/>
</dbReference>
<dbReference type="PANTHER" id="PTHR12772:SF0">
    <property type="entry name" value="DNA REPLICATION COMPLEX GINS PROTEIN PSF2"/>
    <property type="match status" value="1"/>
</dbReference>
<evidence type="ECO:0000256" key="7">
    <source>
        <dbReference type="ARBA" id="ARBA00023242"/>
    </source>
</evidence>
<dbReference type="FunFam" id="3.40.5.50:FF:000001">
    <property type="entry name" value="DNA replication complex GINS protein PSF2"/>
    <property type="match status" value="1"/>
</dbReference>
<dbReference type="Pfam" id="PF25005">
    <property type="entry name" value="PSF2_N"/>
    <property type="match status" value="1"/>
</dbReference>
<dbReference type="EMBL" id="KV441432">
    <property type="protein sequence ID" value="OAF54283.1"/>
    <property type="molecule type" value="Genomic_DNA"/>
</dbReference>
<dbReference type="Gene3D" id="3.40.5.50">
    <property type="match status" value="1"/>
</dbReference>
<dbReference type="GeneID" id="36292466"/>
<feature type="region of interest" description="Disordered" evidence="8">
    <location>
        <begin position="12"/>
        <end position="55"/>
    </location>
</feature>
<comment type="similarity">
    <text evidence="2">Belongs to the GINS2/PSF2 family.</text>
</comment>
<dbReference type="PANTHER" id="PTHR12772">
    <property type="entry name" value="DNA REPLICATION COMPLEX GINS PROTEIN PSF2"/>
    <property type="match status" value="1"/>
</dbReference>
<dbReference type="eggNOG" id="KOG4071">
    <property type="taxonomic scope" value="Eukaryota"/>
</dbReference>
<dbReference type="GO" id="GO:0007059">
    <property type="term" value="P:chromosome segregation"/>
    <property type="evidence" value="ECO:0007669"/>
    <property type="project" value="UniProtKB-KW"/>
</dbReference>
<dbReference type="InterPro" id="IPR056784">
    <property type="entry name" value="PSF2_N"/>
</dbReference>
<dbReference type="InterPro" id="IPR007257">
    <property type="entry name" value="GINS_Psf2"/>
</dbReference>
<dbReference type="GO" id="GO:0000727">
    <property type="term" value="P:double-strand break repair via break-induced replication"/>
    <property type="evidence" value="ECO:0007669"/>
    <property type="project" value="TreeGrafter"/>
</dbReference>
<evidence type="ECO:0000256" key="1">
    <source>
        <dbReference type="ARBA" id="ARBA00004123"/>
    </source>
</evidence>
<dbReference type="VEuPathDB" id="FungiDB:GMDG_08020"/>
<evidence type="ECO:0000256" key="4">
    <source>
        <dbReference type="ARBA" id="ARBA00015139"/>
    </source>
</evidence>
<dbReference type="Gene3D" id="1.20.58.1020">
    <property type="match status" value="1"/>
</dbReference>
<dbReference type="RefSeq" id="XP_024319590.1">
    <property type="nucleotide sequence ID" value="XM_024472874.1"/>
</dbReference>
<evidence type="ECO:0000313" key="10">
    <source>
        <dbReference type="EMBL" id="OAF54283.1"/>
    </source>
</evidence>
<evidence type="ECO:0000256" key="6">
    <source>
        <dbReference type="ARBA" id="ARBA00022829"/>
    </source>
</evidence>
<keyword evidence="5" id="KW-0235">DNA replication</keyword>
<dbReference type="SUPFAM" id="SSF160059">
    <property type="entry name" value="PriA/YqbF domain"/>
    <property type="match status" value="1"/>
</dbReference>
<proteinExistence type="inferred from homology"/>
<dbReference type="AlphaFoldDB" id="A0A176ZZM3"/>
<dbReference type="CDD" id="cd21694">
    <property type="entry name" value="GINS_B_Psf2"/>
    <property type="match status" value="1"/>
</dbReference>
<evidence type="ECO:0000259" key="9">
    <source>
        <dbReference type="Pfam" id="PF25005"/>
    </source>
</evidence>
<evidence type="ECO:0000256" key="5">
    <source>
        <dbReference type="ARBA" id="ARBA00022705"/>
    </source>
</evidence>
<keyword evidence="6" id="KW-0159">Chromosome partition</keyword>
<name>A0A176ZZM3_9PEZI</name>
<dbReference type="InterPro" id="IPR036224">
    <property type="entry name" value="GINS_bundle-like_dom_sf"/>
</dbReference>
<evidence type="ECO:0000256" key="3">
    <source>
        <dbReference type="ARBA" id="ARBA00013969"/>
    </source>
</evidence>
<gene>
    <name evidence="10" type="primary">PSF2</name>
    <name evidence="10" type="ORF">VC83_09435</name>
</gene>